<feature type="compositionally biased region" description="Basic residues" evidence="1">
    <location>
        <begin position="1502"/>
        <end position="1513"/>
    </location>
</feature>
<dbReference type="STRING" id="67285.AQI88_28395"/>
<evidence type="ECO:0000256" key="1">
    <source>
        <dbReference type="SAM" id="MobiDB-lite"/>
    </source>
</evidence>
<dbReference type="PANTHER" id="PTHR22576:SF37">
    <property type="entry name" value="MUCOSA-ASSOCIATED LYMPHOID TISSUE LYMPHOMA TRANSLOCATION PROTEIN 1"/>
    <property type="match status" value="1"/>
</dbReference>
<feature type="region of interest" description="Disordered" evidence="1">
    <location>
        <begin position="1502"/>
        <end position="1522"/>
    </location>
</feature>
<name>A0A101NH33_9ACTN</name>
<sequence length="1522" mass="163068">MGRNRALLIGASDYDAPGIRPLHFIPGDMDALSEALRLRGYDVVIARPRKAVVSANFVNLEVIRFLTRARSGDTLLICLSGHGHHINARDYFVPEDAHPELQPFHTGLVALDWSCELQTSPAERIAFLVDACRDGFAPGFHGDTMSADSMGWSGGEISHVLHQKVAWVYACSQGQKARYVRADEHVRDGVDCGTRPEESFSLFSRAVRDVLLCHPEALDLPTLEEQVRDRVVELHRAYGKTSAVQTVRARGDKHGFLLAGPLADTQERPPPPAGRAPAPSPAPLVADQDPLRQLAVAQYRLLHYNDDGPLLALAATGPATYVVQLAQLVHKEARQRVWDACARRRPGPALFDLLGKLHGQGFVHIELGLFTAALRHRPADQLFEGVAPGEIDSTLIRLAKARDSSAVVAAVEALHAGGGIEAAVRLLHGAVWRRRPDQLPSLLGALRKSGLMPTAERVLAHYGRHCPADALGPALTALSEPGGRLADRQRLLAGAAHRPAGEVLECVAVLRAAGYDAFTGPLLARAATADAATAARLLHVLGSEPGTEADRDAVLNSAAAGLSVARLVDTVGLLHEVEPAAGMHNHALLLLSRVLARRGFAELICLVRRLAARWLDSDVQGVLGGWLTCRSMAELPELIEVLTVGGHGGEAECVLFEAARFRSAETVVDVFRVLRAAGAETPAARLVALLLDPRPRDDLPAVLDKLYGAEGGVEIRAALASAALALPVAELPDLLAAPSGEDASWRLHLREVVAGRRPLGELLELFEVPLAEGLRAKLAETAGSQRPVEELPDLVRALRERGIGDTRRALWKGVGHRPYAQLAVIIPKLEPDADELLISVSGWSSLMDVAFLVEELVKTGAGEQALRLAELAVTGRGVDDVPVLTAWWRSRGLGAVTDHTLVRAGHRWLVPQIVEAVRVLGAAASGEDVSLDAERLLLGAVTTKGARGVRQLVRALGARETAAEARAALRIAGESCGVEALARLVGKLTSGGMDEEVSQVLEAAAGSRPASEAVEFLRVLLSFGETIRAEEFLASVVERRSGEELGALLHLLSSGSFEDHDLTWAFQSLGARMPDSALVETVRSLNAAGQEAKIPLVLRAAFARRSPADLPGLIKALGMTEQPPGPIGGPTPAWQACQAALSEQPLAVLLDHEAALKRAGLVAGAAAVLAGAVRRPAGELARFVQEELRHQRGASHEQLLVAVARAPGFADVLGELRVMESKEGFDRALDRLARRLPASAMAVNAVRPSDIQRWAMEACPEPELIEILVRTAVQLPFGLDRGLVVLFVLCRPAEDVIHLTEVLRQRGMTYEGGKVLATAGSCCEDDEVVQLIEAAVSMRPPADTGPLIRGAVEHRRILPARLLTELNLRGLSAHVDTALAHYLSEPGRRECMPFTAVGLADAGLSAEAERVIRTYISLCSAEYLIDDLALAAPDAKKLIIDAAARHLPITALQDILMRLRPGGGAADPETFVSLALVALQNRPSAAEQAAVREIVDPYLPRKQPRRTVRRRRLQGPPVQPEA</sequence>
<organism evidence="2 3">
    <name type="scientific">Streptomyces cellostaticus</name>
    <dbReference type="NCBI Taxonomy" id="67285"/>
    <lineage>
        <taxon>Bacteria</taxon>
        <taxon>Bacillati</taxon>
        <taxon>Actinomycetota</taxon>
        <taxon>Actinomycetes</taxon>
        <taxon>Kitasatosporales</taxon>
        <taxon>Streptomycetaceae</taxon>
        <taxon>Streptomyces</taxon>
    </lineage>
</organism>
<evidence type="ECO:0000313" key="2">
    <source>
        <dbReference type="EMBL" id="KUM93045.1"/>
    </source>
</evidence>
<dbReference type="Proteomes" id="UP000054241">
    <property type="component" value="Unassembled WGS sequence"/>
</dbReference>
<dbReference type="Gene3D" id="3.40.50.1460">
    <property type="match status" value="1"/>
</dbReference>
<dbReference type="PANTHER" id="PTHR22576">
    <property type="entry name" value="MUCOSA ASSOCIATED LYMPHOID TISSUE LYMPHOMA TRANSLOCATION PROTEIN 1/PARACASPASE"/>
    <property type="match status" value="1"/>
</dbReference>
<feature type="compositionally biased region" description="Pro residues" evidence="1">
    <location>
        <begin position="268"/>
        <end position="282"/>
    </location>
</feature>
<dbReference type="InterPro" id="IPR029030">
    <property type="entry name" value="Caspase-like_dom_sf"/>
</dbReference>
<dbReference type="EMBL" id="LMWL01000052">
    <property type="protein sequence ID" value="KUM93045.1"/>
    <property type="molecule type" value="Genomic_DNA"/>
</dbReference>
<dbReference type="InterPro" id="IPR052039">
    <property type="entry name" value="Caspase-related_regulators"/>
</dbReference>
<evidence type="ECO:0000313" key="3">
    <source>
        <dbReference type="Proteomes" id="UP000054241"/>
    </source>
</evidence>
<dbReference type="SUPFAM" id="SSF52129">
    <property type="entry name" value="Caspase-like"/>
    <property type="match status" value="1"/>
</dbReference>
<reference evidence="2 3" key="1">
    <citation type="submission" date="2015-10" db="EMBL/GenBank/DDBJ databases">
        <title>Draft genome sequence of Streptomyces cellostaticus DSM 40189, type strain for the species Streptomyces cellostaticus.</title>
        <authorList>
            <person name="Ruckert C."/>
            <person name="Winkler A."/>
            <person name="Kalinowski J."/>
            <person name="Kampfer P."/>
            <person name="Glaeser S."/>
        </authorList>
    </citation>
    <scope>NUCLEOTIDE SEQUENCE [LARGE SCALE GENOMIC DNA]</scope>
    <source>
        <strain evidence="2 3">DSM 40189</strain>
    </source>
</reference>
<proteinExistence type="predicted"/>
<dbReference type="OrthoDB" id="9802640at2"/>
<protein>
    <recommendedName>
        <fullName evidence="4">Caspase family p20 domain-containing protein</fullName>
    </recommendedName>
</protein>
<evidence type="ECO:0008006" key="4">
    <source>
        <dbReference type="Google" id="ProtNLM"/>
    </source>
</evidence>
<gene>
    <name evidence="2" type="ORF">AQI88_28395</name>
</gene>
<dbReference type="RefSeq" id="WP_067004561.1">
    <property type="nucleotide sequence ID" value="NZ_BNDU01000006.1"/>
</dbReference>
<feature type="region of interest" description="Disordered" evidence="1">
    <location>
        <begin position="261"/>
        <end position="286"/>
    </location>
</feature>
<comment type="caution">
    <text evidence="2">The sequence shown here is derived from an EMBL/GenBank/DDBJ whole genome shotgun (WGS) entry which is preliminary data.</text>
</comment>
<keyword evidence="3" id="KW-1185">Reference proteome</keyword>
<accession>A0A101NH33</accession>